<sequence>MFARETIFKDYKSAAYNLEASKAIENRLKNLILLIAISYAISSFQGKKIKNKGLQEYISRTNERGRKERRHNSFFVGLSRIYWAINDNFIWELVEHLMSLNPHKFLYYRREIKAMNTVVN</sequence>
<proteinExistence type="predicted"/>
<reference evidence="1" key="1">
    <citation type="submission" date="2006-06" db="EMBL/GenBank/DDBJ databases">
        <title>Complete sequence of Trichodesmium erythraeum IMS101.</title>
        <authorList>
            <consortium name="US DOE Joint Genome Institute"/>
            <person name="Copeland A."/>
            <person name="Lucas S."/>
            <person name="Lapidus A."/>
            <person name="Barry K."/>
            <person name="Detter J.C."/>
            <person name="Glavina del Rio T."/>
            <person name="Hammon N."/>
            <person name="Israni S."/>
            <person name="Dalin E."/>
            <person name="Tice H."/>
            <person name="Pitluck S."/>
            <person name="Kiss H."/>
            <person name="Munk A.C."/>
            <person name="Brettin T."/>
            <person name="Bruce D."/>
            <person name="Han C."/>
            <person name="Tapia R."/>
            <person name="Gilna P."/>
            <person name="Schmutz J."/>
            <person name="Larimer F."/>
            <person name="Land M."/>
            <person name="Hauser L."/>
            <person name="Kyrpides N."/>
            <person name="Kim E."/>
            <person name="Richardson P."/>
        </authorList>
    </citation>
    <scope>NUCLEOTIDE SEQUENCE [LARGE SCALE GENOMIC DNA]</scope>
    <source>
        <strain evidence="1">IMS101</strain>
    </source>
</reference>
<gene>
    <name evidence="1" type="ordered locus">Tery_4340</name>
</gene>
<dbReference type="InterPro" id="IPR012337">
    <property type="entry name" value="RNaseH-like_sf"/>
</dbReference>
<protein>
    <submittedName>
        <fullName evidence="1">Putative transposase</fullName>
    </submittedName>
</protein>
<dbReference type="KEGG" id="ter:Tery_4340"/>
<dbReference type="EMBL" id="CP000393">
    <property type="protein sequence ID" value="ABG53332.1"/>
    <property type="molecule type" value="Genomic_DNA"/>
</dbReference>
<dbReference type="eggNOG" id="COG3385">
    <property type="taxonomic scope" value="Bacteria"/>
</dbReference>
<evidence type="ECO:0000313" key="1">
    <source>
        <dbReference type="EMBL" id="ABG53332.1"/>
    </source>
</evidence>
<accession>Q10WP2</accession>
<name>Q10WP2_TRIEI</name>
<dbReference type="HOGENOM" id="CLU_060706_2_0_3"/>
<dbReference type="SUPFAM" id="SSF53098">
    <property type="entry name" value="Ribonuclease H-like"/>
    <property type="match status" value="1"/>
</dbReference>
<dbReference type="AlphaFoldDB" id="Q10WP2"/>
<organism evidence="1">
    <name type="scientific">Trichodesmium erythraeum (strain IMS101)</name>
    <dbReference type="NCBI Taxonomy" id="203124"/>
    <lineage>
        <taxon>Bacteria</taxon>
        <taxon>Bacillati</taxon>
        <taxon>Cyanobacteriota</taxon>
        <taxon>Cyanophyceae</taxon>
        <taxon>Oscillatoriophycideae</taxon>
        <taxon>Oscillatoriales</taxon>
        <taxon>Microcoleaceae</taxon>
        <taxon>Trichodesmium</taxon>
    </lineage>
</organism>
<dbReference type="OrthoDB" id="468082at2"/>